<name>A0AAN9I8X4_CROPI</name>
<evidence type="ECO:0000313" key="5">
    <source>
        <dbReference type="EMBL" id="KAK7268015.1"/>
    </source>
</evidence>
<reference evidence="5 6" key="1">
    <citation type="submission" date="2024-01" db="EMBL/GenBank/DDBJ databases">
        <title>The genomes of 5 underutilized Papilionoideae crops provide insights into root nodulation and disease resistanc.</title>
        <authorList>
            <person name="Yuan L."/>
        </authorList>
    </citation>
    <scope>NUCLEOTIDE SEQUENCE [LARGE SCALE GENOMIC DNA]</scope>
    <source>
        <strain evidence="5">ZHUSHIDOU_FW_LH</strain>
        <tissue evidence="5">Leaf</tissue>
    </source>
</reference>
<evidence type="ECO:0000313" key="6">
    <source>
        <dbReference type="Proteomes" id="UP001372338"/>
    </source>
</evidence>
<feature type="domain" description="Phthiocerol/phthiodiolone dimycocerosyl transferase C-terminal" evidence="4">
    <location>
        <begin position="248"/>
        <end position="318"/>
    </location>
</feature>
<dbReference type="Gene3D" id="3.30.559.10">
    <property type="entry name" value="Chloramphenicol acetyltransferase-like domain"/>
    <property type="match status" value="1"/>
</dbReference>
<organism evidence="5 6">
    <name type="scientific">Crotalaria pallida</name>
    <name type="common">Smooth rattlebox</name>
    <name type="synonym">Crotalaria striata</name>
    <dbReference type="NCBI Taxonomy" id="3830"/>
    <lineage>
        <taxon>Eukaryota</taxon>
        <taxon>Viridiplantae</taxon>
        <taxon>Streptophyta</taxon>
        <taxon>Embryophyta</taxon>
        <taxon>Tracheophyta</taxon>
        <taxon>Spermatophyta</taxon>
        <taxon>Magnoliopsida</taxon>
        <taxon>eudicotyledons</taxon>
        <taxon>Gunneridae</taxon>
        <taxon>Pentapetalae</taxon>
        <taxon>rosids</taxon>
        <taxon>fabids</taxon>
        <taxon>Fabales</taxon>
        <taxon>Fabaceae</taxon>
        <taxon>Papilionoideae</taxon>
        <taxon>50 kb inversion clade</taxon>
        <taxon>genistoids sensu lato</taxon>
        <taxon>core genistoids</taxon>
        <taxon>Crotalarieae</taxon>
        <taxon>Crotalaria</taxon>
    </lineage>
</organism>
<accession>A0AAN9I8X4</accession>
<evidence type="ECO:0000256" key="2">
    <source>
        <dbReference type="ARBA" id="ARBA00023315"/>
    </source>
</evidence>
<dbReference type="InterPro" id="IPR031641">
    <property type="entry name" value="PapA_C"/>
</dbReference>
<proteinExistence type="predicted"/>
<evidence type="ECO:0000256" key="3">
    <source>
        <dbReference type="SAM" id="MobiDB-lite"/>
    </source>
</evidence>
<comment type="caution">
    <text evidence="5">The sequence shown here is derived from an EMBL/GenBank/DDBJ whole genome shotgun (WGS) entry which is preliminary data.</text>
</comment>
<feature type="compositionally biased region" description="Polar residues" evidence="3">
    <location>
        <begin position="10"/>
        <end position="22"/>
    </location>
</feature>
<gene>
    <name evidence="5" type="ORF">RIF29_20697</name>
</gene>
<sequence length="477" mass="52719">MAQHSKSHDNPNPQTMPDSTTRPVGGTEFSWCKAVPGGTGITVLGLLLSKPPPISILQNTLHNIQNSHPILRSKIHLDSATNTFHFVTPPNPSIQIQPFDPQSTLRILQSESNGHDHNNNNHHHADTFQILLEHEMNRNTWRDLSGDGSDVIYASAYEISDERFAVFLRLHTAACDRAAAVALLREILVRVGGGEGKTEEGMMNMAIEDVIPVEKRNKAFWARGLDMLGYSLNAFRLGNLGFVDADSPRRSRVVRLQFNADETHSLVTGCKSRGIKLCGAIAAAGMIASRASKHLPEHQKEKYAVVTLIDCRSSLDPVLCSNHLGFYHSAIMNTHDVCGETLWELAERSYTSFVNAMNCNKHFSDMSDLNYLMCKAIENPGLTPSSSLRTALISVFEDTVIDDSAEIHKELGLEDYVGCASAHGIGPSLAVFDTIRDGKLDCAFVYPWPLHSREQIQELVNHMKRILVDGCNSENQS</sequence>
<dbReference type="PANTHER" id="PTHR34375">
    <property type="entry name" value="GATA ZINC FINGER PROTEIN-RELATED"/>
    <property type="match status" value="1"/>
</dbReference>
<dbReference type="AlphaFoldDB" id="A0AAN9I8X4"/>
<dbReference type="Gene3D" id="3.30.559.30">
    <property type="entry name" value="Nonribosomal peptide synthetase, condensation domain"/>
    <property type="match status" value="1"/>
</dbReference>
<evidence type="ECO:0000256" key="1">
    <source>
        <dbReference type="ARBA" id="ARBA00022679"/>
    </source>
</evidence>
<dbReference type="EMBL" id="JAYWIO010000004">
    <property type="protein sequence ID" value="KAK7268015.1"/>
    <property type="molecule type" value="Genomic_DNA"/>
</dbReference>
<evidence type="ECO:0000259" key="4">
    <source>
        <dbReference type="Pfam" id="PF16911"/>
    </source>
</evidence>
<keyword evidence="6" id="KW-1185">Reference proteome</keyword>
<feature type="region of interest" description="Disordered" evidence="3">
    <location>
        <begin position="1"/>
        <end position="25"/>
    </location>
</feature>
<dbReference type="Pfam" id="PF16911">
    <property type="entry name" value="PapA_C"/>
    <property type="match status" value="1"/>
</dbReference>
<protein>
    <recommendedName>
        <fullName evidence="4">Phthiocerol/phthiodiolone dimycocerosyl transferase C-terminal domain-containing protein</fullName>
    </recommendedName>
</protein>
<dbReference type="InterPro" id="IPR023213">
    <property type="entry name" value="CAT-like_dom_sf"/>
</dbReference>
<dbReference type="PANTHER" id="PTHR34375:SF2">
    <property type="entry name" value="GATA ZINC FINGER PROTEIN"/>
    <property type="match status" value="1"/>
</dbReference>
<dbReference type="SUPFAM" id="SSF52777">
    <property type="entry name" value="CoA-dependent acyltransferases"/>
    <property type="match status" value="2"/>
</dbReference>
<keyword evidence="1" id="KW-0808">Transferase</keyword>
<keyword evidence="2" id="KW-0012">Acyltransferase</keyword>
<dbReference type="Proteomes" id="UP001372338">
    <property type="component" value="Unassembled WGS sequence"/>
</dbReference>
<dbReference type="GO" id="GO:0016746">
    <property type="term" value="F:acyltransferase activity"/>
    <property type="evidence" value="ECO:0007669"/>
    <property type="project" value="UniProtKB-KW"/>
</dbReference>